<protein>
    <submittedName>
        <fullName evidence="5">Cell-surface hemin receptor</fullName>
    </submittedName>
</protein>
<feature type="transmembrane region" description="Helical" evidence="2">
    <location>
        <begin position="784"/>
        <end position="805"/>
    </location>
</feature>
<feature type="compositionally biased region" description="Low complexity" evidence="1">
    <location>
        <begin position="744"/>
        <end position="756"/>
    </location>
</feature>
<feature type="compositionally biased region" description="Polar residues" evidence="1">
    <location>
        <begin position="657"/>
        <end position="670"/>
    </location>
</feature>
<proteinExistence type="predicted"/>
<accession>A0AB38VSK9</accession>
<organism evidence="5 6">
    <name type="scientific">Corynebacterium kutscheri</name>
    <dbReference type="NCBI Taxonomy" id="35755"/>
    <lineage>
        <taxon>Bacteria</taxon>
        <taxon>Bacillati</taxon>
        <taxon>Actinomycetota</taxon>
        <taxon>Actinomycetes</taxon>
        <taxon>Mycobacteriales</taxon>
        <taxon>Corynebacteriaceae</taxon>
        <taxon>Corynebacterium</taxon>
    </lineage>
</organism>
<evidence type="ECO:0000313" key="6">
    <source>
        <dbReference type="Proteomes" id="UP000271380"/>
    </source>
</evidence>
<name>A0AB38VSK9_9CORY</name>
<feature type="compositionally biased region" description="Basic and acidic residues" evidence="1">
    <location>
        <begin position="74"/>
        <end position="85"/>
    </location>
</feature>
<gene>
    <name evidence="5" type="ORF">NCTC949_01199</name>
</gene>
<feature type="region of interest" description="Disordered" evidence="1">
    <location>
        <begin position="653"/>
        <end position="673"/>
    </location>
</feature>
<dbReference type="Proteomes" id="UP000271380">
    <property type="component" value="Chromosome"/>
</dbReference>
<evidence type="ECO:0000256" key="1">
    <source>
        <dbReference type="SAM" id="MobiDB-lite"/>
    </source>
</evidence>
<dbReference type="EMBL" id="LR134377">
    <property type="protein sequence ID" value="VEH06582.1"/>
    <property type="molecule type" value="Genomic_DNA"/>
</dbReference>
<evidence type="ECO:0000256" key="2">
    <source>
        <dbReference type="SAM" id="Phobius"/>
    </source>
</evidence>
<keyword evidence="3" id="KW-0732">Signal</keyword>
<evidence type="ECO:0000259" key="4">
    <source>
        <dbReference type="Pfam" id="PF04213"/>
    </source>
</evidence>
<feature type="compositionally biased region" description="Basic and acidic residues" evidence="1">
    <location>
        <begin position="711"/>
        <end position="729"/>
    </location>
</feature>
<dbReference type="InterPro" id="IPR007331">
    <property type="entry name" value="Htaa"/>
</dbReference>
<keyword evidence="2" id="KW-1133">Transmembrane helix</keyword>
<evidence type="ECO:0000256" key="3">
    <source>
        <dbReference type="SAM" id="SignalP"/>
    </source>
</evidence>
<feature type="compositionally biased region" description="Basic and acidic residues" evidence="1">
    <location>
        <begin position="765"/>
        <end position="775"/>
    </location>
</feature>
<feature type="region of interest" description="Disordered" evidence="1">
    <location>
        <begin position="711"/>
        <end position="778"/>
    </location>
</feature>
<reference evidence="5 6" key="1">
    <citation type="submission" date="2018-12" db="EMBL/GenBank/DDBJ databases">
        <authorList>
            <consortium name="Pathogen Informatics"/>
        </authorList>
    </citation>
    <scope>NUCLEOTIDE SEQUENCE [LARGE SCALE GENOMIC DNA]</scope>
    <source>
        <strain evidence="5 6">NCTC949</strain>
    </source>
</reference>
<sequence length="822" mass="90361">MNTQRFRHLLTTTVACTTLLSVTATQAIAQDVPASHNTAASVVEEKETEPTQLGAEDTSDADAPVAKAPEAENSDTKDTKSENDAAAKATDAVEPGKSPDSATSKTNKPNPESKENTNESALTWGIRTSFNNYTKGPTEMIGSATQNDEKNKFTFKLDSTTYDSATEKFEAKFNGGVHYKKYCDNGTSGTCSLDLKIENPRIVISKDGSFVYAKVSSKKYSGGGTYTNEGTDDAKPIAKLYTASATFEEEGNKVTWKEIPTTLTADGDEMFSHFYGVGVGIDPITFTFDKSHLTDFKRPSTDNAKYAVASQLFDNDGLYEHHREVFKIQDHLIVATADHRWNPVEKAGFALLDRDLKETHSAHIKLNEYGAVTFDEKNSDLYFLQKQEPGNGKKTPANDDPRKIYKVHVDLKTGFKDPELIHTFGDGDEVNAISYNPHSGDVVAISQKQVAVVNTGSTIKPIDLPESTELIKGTDFDSASNVYGAARYSNNNDDRELLPMKDGTFIFNSDGKLSKEKTKEEKDKEKNEDYPDPKKHYYGVMVSINPKNTDAPAKLLPESAFEDSNFSSTTARSNGTTVLRFTQNTSKDYSYAQSFTYAEQKITLKSEDIVKADKSDVKTWGNALVSDNDKIMALDAHDGMLKTVDAKTFKTTDNDDSTVIPNGSKTSANQHGPILQLDEGTFYVPSYDASAGESKEKYVLRKVYDPKFVPKVEEKSDRPEPDDKDRQTEKPVPPTSPKNPTPPTSSKNPAPSTTSKQPVPPTSSKKPDNNPDPKVPDISSKQNIWTIVFGVLGTLGVLGTILGLVHTFAGPHIQKFLEQFRR</sequence>
<dbReference type="RefSeq" id="WP_172595882.1">
    <property type="nucleotide sequence ID" value="NZ_LR134377.1"/>
</dbReference>
<keyword evidence="2" id="KW-0812">Transmembrane</keyword>
<feature type="signal peptide" evidence="3">
    <location>
        <begin position="1"/>
        <end position="29"/>
    </location>
</feature>
<dbReference type="Pfam" id="PF04213">
    <property type="entry name" value="HtaA"/>
    <property type="match status" value="1"/>
</dbReference>
<keyword evidence="5" id="KW-0675">Receptor</keyword>
<feature type="compositionally biased region" description="Pro residues" evidence="1">
    <location>
        <begin position="731"/>
        <end position="743"/>
    </location>
</feature>
<keyword evidence="2" id="KW-0472">Membrane</keyword>
<feature type="region of interest" description="Disordered" evidence="1">
    <location>
        <begin position="39"/>
        <end position="125"/>
    </location>
</feature>
<dbReference type="AlphaFoldDB" id="A0AB38VSK9"/>
<evidence type="ECO:0000313" key="5">
    <source>
        <dbReference type="EMBL" id="VEH06582.1"/>
    </source>
</evidence>
<feature type="region of interest" description="Disordered" evidence="1">
    <location>
        <begin position="512"/>
        <end position="534"/>
    </location>
</feature>
<feature type="compositionally biased region" description="Polar residues" evidence="1">
    <location>
        <begin position="100"/>
        <end position="110"/>
    </location>
</feature>
<feature type="chain" id="PRO_5044327543" evidence="3">
    <location>
        <begin position="30"/>
        <end position="822"/>
    </location>
</feature>
<feature type="domain" description="Htaa" evidence="4">
    <location>
        <begin position="121"/>
        <end position="287"/>
    </location>
</feature>